<evidence type="ECO:0000313" key="2">
    <source>
        <dbReference type="EMBL" id="MBA4680215.1"/>
    </source>
</evidence>
<accession>A0A7C9B5L7</accession>
<name>A0A7C9B5L7_OPUST</name>
<feature type="transmembrane region" description="Helical" evidence="1">
    <location>
        <begin position="12"/>
        <end position="34"/>
    </location>
</feature>
<dbReference type="EMBL" id="GISG01286130">
    <property type="protein sequence ID" value="MBA4680215.1"/>
    <property type="molecule type" value="Transcribed_RNA"/>
</dbReference>
<evidence type="ECO:0000256" key="1">
    <source>
        <dbReference type="SAM" id="Phobius"/>
    </source>
</evidence>
<proteinExistence type="predicted"/>
<reference evidence="2" key="2">
    <citation type="submission" date="2020-07" db="EMBL/GenBank/DDBJ databases">
        <authorList>
            <person name="Vera ALvarez R."/>
            <person name="Arias-Moreno D.M."/>
            <person name="Jimenez-Jacinto V."/>
            <person name="Jimenez-Bremont J.F."/>
            <person name="Swaminathan K."/>
            <person name="Moose S.P."/>
            <person name="Guerrero-Gonzalez M.L."/>
            <person name="Marino-Ramirez L."/>
            <person name="Landsman D."/>
            <person name="Rodriguez-Kessler M."/>
            <person name="Delgado-Sanchez P."/>
        </authorList>
    </citation>
    <scope>NUCLEOTIDE SEQUENCE</scope>
    <source>
        <tissue evidence="2">Cladode</tissue>
    </source>
</reference>
<dbReference type="AlphaFoldDB" id="A0A7C9B5L7"/>
<feature type="transmembrane region" description="Helical" evidence="1">
    <location>
        <begin position="100"/>
        <end position="118"/>
    </location>
</feature>
<keyword evidence="1" id="KW-1133">Transmembrane helix</keyword>
<organism evidence="2">
    <name type="scientific">Opuntia streptacantha</name>
    <name type="common">Prickly pear cactus</name>
    <name type="synonym">Opuntia cardona</name>
    <dbReference type="NCBI Taxonomy" id="393608"/>
    <lineage>
        <taxon>Eukaryota</taxon>
        <taxon>Viridiplantae</taxon>
        <taxon>Streptophyta</taxon>
        <taxon>Embryophyta</taxon>
        <taxon>Tracheophyta</taxon>
        <taxon>Spermatophyta</taxon>
        <taxon>Magnoliopsida</taxon>
        <taxon>eudicotyledons</taxon>
        <taxon>Gunneridae</taxon>
        <taxon>Pentapetalae</taxon>
        <taxon>Caryophyllales</taxon>
        <taxon>Cactineae</taxon>
        <taxon>Cactaceae</taxon>
        <taxon>Opuntioideae</taxon>
        <taxon>Opuntia</taxon>
    </lineage>
</organism>
<reference evidence="2" key="1">
    <citation type="journal article" date="2013" name="J. Plant Res.">
        <title>Effect of fungi and light on seed germination of three Opuntia species from semiarid lands of central Mexico.</title>
        <authorList>
            <person name="Delgado-Sanchez P."/>
            <person name="Jimenez-Bremont J.F."/>
            <person name="Guerrero-Gonzalez Mde L."/>
            <person name="Flores J."/>
        </authorList>
    </citation>
    <scope>NUCLEOTIDE SEQUENCE</scope>
    <source>
        <tissue evidence="2">Cladode</tissue>
    </source>
</reference>
<keyword evidence="1" id="KW-0812">Transmembrane</keyword>
<keyword evidence="1" id="KW-0472">Membrane</keyword>
<sequence>MSRVVFSWSCRGSINILLWPFQCFITLIHVDIWLNITKPGTSPSHRYRLNNRSLMKCRASIISGHLTGPSLGSNLITECCKCRIHLRKHPMHCIPKLMCSAYNASSIIIISIISLCIAQNKINILQKSRTCYVMPRVHTLQQCRNVHRILDYRAIVRGIFIGDRIMESTETLII</sequence>
<protein>
    <submittedName>
        <fullName evidence="2">Uncharacterized protein</fullName>
    </submittedName>
</protein>